<dbReference type="EMBL" id="KB456265">
    <property type="protein sequence ID" value="EMF11919.1"/>
    <property type="molecule type" value="Genomic_DNA"/>
</dbReference>
<keyword evidence="8" id="KW-1185">Reference proteome</keyword>
<dbReference type="Pfam" id="PF00450">
    <property type="entry name" value="Peptidase_S10"/>
    <property type="match status" value="1"/>
</dbReference>
<dbReference type="STRING" id="692275.N1QHI9"/>
<evidence type="ECO:0000256" key="3">
    <source>
        <dbReference type="ARBA" id="ARBA00022670"/>
    </source>
</evidence>
<comment type="similarity">
    <text evidence="1">Belongs to the peptidase S10 family.</text>
</comment>
<dbReference type="AlphaFoldDB" id="N1QHI9"/>
<dbReference type="GeneID" id="27902888"/>
<dbReference type="InterPro" id="IPR001563">
    <property type="entry name" value="Peptidase_S10"/>
</dbReference>
<keyword evidence="4" id="KW-0732">Signal</keyword>
<dbReference type="GO" id="GO:0006508">
    <property type="term" value="P:proteolysis"/>
    <property type="evidence" value="ECO:0007669"/>
    <property type="project" value="UniProtKB-KW"/>
</dbReference>
<keyword evidence="2 7" id="KW-0121">Carboxypeptidase</keyword>
<dbReference type="PANTHER" id="PTHR11802:SF189">
    <property type="entry name" value="CARBOXYPEPTIDASE"/>
    <property type="match status" value="1"/>
</dbReference>
<dbReference type="OrthoDB" id="443318at2759"/>
<evidence type="ECO:0000313" key="7">
    <source>
        <dbReference type="EMBL" id="EMF11919.1"/>
    </source>
</evidence>
<dbReference type="InterPro" id="IPR033124">
    <property type="entry name" value="Ser_caboxypep_his_AS"/>
</dbReference>
<accession>N1QHI9</accession>
<gene>
    <name evidence="7" type="ORF">SEPMUDRAFT_149756</name>
</gene>
<evidence type="ECO:0000256" key="4">
    <source>
        <dbReference type="ARBA" id="ARBA00022729"/>
    </source>
</evidence>
<reference evidence="7 8" key="1">
    <citation type="journal article" date="2012" name="PLoS Pathog.">
        <title>Diverse lifestyles and strategies of plant pathogenesis encoded in the genomes of eighteen Dothideomycetes fungi.</title>
        <authorList>
            <person name="Ohm R.A."/>
            <person name="Feau N."/>
            <person name="Henrissat B."/>
            <person name="Schoch C.L."/>
            <person name="Horwitz B.A."/>
            <person name="Barry K.W."/>
            <person name="Condon B.J."/>
            <person name="Copeland A.C."/>
            <person name="Dhillon B."/>
            <person name="Glaser F."/>
            <person name="Hesse C.N."/>
            <person name="Kosti I."/>
            <person name="LaButti K."/>
            <person name="Lindquist E.A."/>
            <person name="Lucas S."/>
            <person name="Salamov A.A."/>
            <person name="Bradshaw R.E."/>
            <person name="Ciuffetti L."/>
            <person name="Hamelin R.C."/>
            <person name="Kema G.H.J."/>
            <person name="Lawrence C."/>
            <person name="Scott J.A."/>
            <person name="Spatafora J.W."/>
            <person name="Turgeon B.G."/>
            <person name="de Wit P.J.G.M."/>
            <person name="Zhong S."/>
            <person name="Goodwin S.B."/>
            <person name="Grigoriev I.V."/>
        </authorList>
    </citation>
    <scope>NUCLEOTIDE SEQUENCE [LARGE SCALE GENOMIC DNA]</scope>
    <source>
        <strain evidence="7 8">SO2202</strain>
    </source>
</reference>
<dbReference type="GO" id="GO:0000324">
    <property type="term" value="C:fungal-type vacuole"/>
    <property type="evidence" value="ECO:0007669"/>
    <property type="project" value="TreeGrafter"/>
</dbReference>
<dbReference type="PROSITE" id="PS00560">
    <property type="entry name" value="CARBOXYPEPT_SER_HIS"/>
    <property type="match status" value="1"/>
</dbReference>
<dbReference type="eggNOG" id="KOG1282">
    <property type="taxonomic scope" value="Eukaryota"/>
</dbReference>
<name>N1QHI9_SPHMS</name>
<dbReference type="Proteomes" id="UP000016931">
    <property type="component" value="Unassembled WGS sequence"/>
</dbReference>
<evidence type="ECO:0000256" key="1">
    <source>
        <dbReference type="ARBA" id="ARBA00009431"/>
    </source>
</evidence>
<evidence type="ECO:0000256" key="6">
    <source>
        <dbReference type="ARBA" id="ARBA00023180"/>
    </source>
</evidence>
<dbReference type="SUPFAM" id="SSF53474">
    <property type="entry name" value="alpha/beta-Hydrolases"/>
    <property type="match status" value="1"/>
</dbReference>
<evidence type="ECO:0000313" key="8">
    <source>
        <dbReference type="Proteomes" id="UP000016931"/>
    </source>
</evidence>
<dbReference type="RefSeq" id="XP_016760040.1">
    <property type="nucleotide sequence ID" value="XM_016905751.1"/>
</dbReference>
<keyword evidence="6" id="KW-0325">Glycoprotein</keyword>
<dbReference type="PRINTS" id="PR00724">
    <property type="entry name" value="CRBOXYPTASEC"/>
</dbReference>
<dbReference type="PANTHER" id="PTHR11802">
    <property type="entry name" value="SERINE PROTEASE FAMILY S10 SERINE CARBOXYPEPTIDASE"/>
    <property type="match status" value="1"/>
</dbReference>
<dbReference type="GO" id="GO:0004185">
    <property type="term" value="F:serine-type carboxypeptidase activity"/>
    <property type="evidence" value="ECO:0007669"/>
    <property type="project" value="InterPro"/>
</dbReference>
<dbReference type="Gene3D" id="3.40.50.1820">
    <property type="entry name" value="alpha/beta hydrolase"/>
    <property type="match status" value="1"/>
</dbReference>
<evidence type="ECO:0000256" key="2">
    <source>
        <dbReference type="ARBA" id="ARBA00022645"/>
    </source>
</evidence>
<dbReference type="OMA" id="FQEFPGY"/>
<proteinExistence type="inferred from homology"/>
<keyword evidence="3" id="KW-0645">Protease</keyword>
<protein>
    <submittedName>
        <fullName evidence="7">Carboxypeptidase S1-like protein B</fullName>
    </submittedName>
</protein>
<dbReference type="MEROPS" id="S10.016"/>
<dbReference type="HOGENOM" id="CLU_008523_10_3_1"/>
<organism evidence="7 8">
    <name type="scientific">Sphaerulina musiva (strain SO2202)</name>
    <name type="common">Poplar stem canker fungus</name>
    <name type="synonym">Septoria musiva</name>
    <dbReference type="NCBI Taxonomy" id="692275"/>
    <lineage>
        <taxon>Eukaryota</taxon>
        <taxon>Fungi</taxon>
        <taxon>Dikarya</taxon>
        <taxon>Ascomycota</taxon>
        <taxon>Pezizomycotina</taxon>
        <taxon>Dothideomycetes</taxon>
        <taxon>Dothideomycetidae</taxon>
        <taxon>Mycosphaerellales</taxon>
        <taxon>Mycosphaerellaceae</taxon>
        <taxon>Sphaerulina</taxon>
    </lineage>
</organism>
<dbReference type="InterPro" id="IPR029058">
    <property type="entry name" value="AB_hydrolase_fold"/>
</dbReference>
<evidence type="ECO:0000256" key="5">
    <source>
        <dbReference type="ARBA" id="ARBA00022801"/>
    </source>
</evidence>
<sequence length="579" mass="64559">MALHQLRECPGVRSFSGYVHLPAGALQDLGQKSDYPINTFFWFFESRKDPSNAPLSIWLNGGPGSSSMLGLLAENGPCFINPDSNSTTLNEWSWNNEVNMLYLDQPAQAGFSYDTLTNISHNLVTDRVFLLNDTDPIPPQNATFLVGTYASQDSNRTSLGSVNAAQALWHFAQEWFQEFPEHRPHDGRISLATESYGGRYGPAIFAFFQEMNERIEKGDFNVEGEQHIRHLDTLMLISACLDQLVQGPSYPHIAYNNTYGIETVNQTIYEGMLDSLYKEGGCIDQIYQCRNLSLTYDPENLGHNTTVNDICAKSDSYCSKNVRSPYNLYAGRNYYDFATLDPDPFVPKFYYGFLNQPHVQQALGVPLNFSHSSAAVSFAFRSIGDYNKPGWLEDLAYLLENGIKVTMAYGDRDYACNWLGGEAVSLAINYTNTSNFHAAGYTAIETNSSYCGGQVRQYGNLSFSRVYQAGHEIPSYQPETSYKIFMRALHNVDIATGTVPVTSEDGSIYSSVGIPDTWAIKNDPPQQPLPFCYVLNPRMCSKAQIDSIYNGSAVIRNYLIVDNYTTALFPDVVGNGGIN</sequence>
<keyword evidence="5" id="KW-0378">Hydrolase</keyword>